<comment type="caution">
    <text evidence="7">The sequence shown here is derived from an EMBL/GenBank/DDBJ whole genome shotgun (WGS) entry which is preliminary data.</text>
</comment>
<feature type="region of interest" description="Disordered" evidence="5">
    <location>
        <begin position="708"/>
        <end position="912"/>
    </location>
</feature>
<evidence type="ECO:0000313" key="7">
    <source>
        <dbReference type="EMBL" id="KAK2723845.1"/>
    </source>
</evidence>
<accession>A0AA88I8J9</accession>
<dbReference type="InterPro" id="IPR052647">
    <property type="entry name" value="Zinc_finger_CCCH-type"/>
</dbReference>
<feature type="compositionally biased region" description="Acidic residues" evidence="5">
    <location>
        <begin position="83"/>
        <end position="92"/>
    </location>
</feature>
<protein>
    <recommendedName>
        <fullName evidence="6">C3H1-type domain-containing protein</fullName>
    </recommendedName>
</protein>
<feature type="non-terminal residue" evidence="7">
    <location>
        <position position="1"/>
    </location>
</feature>
<feature type="compositionally biased region" description="Low complexity" evidence="5">
    <location>
        <begin position="799"/>
        <end position="813"/>
    </location>
</feature>
<evidence type="ECO:0000256" key="5">
    <source>
        <dbReference type="SAM" id="MobiDB-lite"/>
    </source>
</evidence>
<dbReference type="GO" id="GO:0008270">
    <property type="term" value="F:zinc ion binding"/>
    <property type="evidence" value="ECO:0007669"/>
    <property type="project" value="UniProtKB-KW"/>
</dbReference>
<feature type="compositionally biased region" description="Basic and acidic residues" evidence="5">
    <location>
        <begin position="350"/>
        <end position="365"/>
    </location>
</feature>
<evidence type="ECO:0000256" key="2">
    <source>
        <dbReference type="ARBA" id="ARBA00022771"/>
    </source>
</evidence>
<sequence>MQRLLLKFNQLNLELMNHRDFIVKMNDDSPKNIESSDDSSSDSSEEEIESKSEKQVEISSPESGNESRSDVPPSPEIHKDQEQLDFEAEEKEPSESGEASEGEGSDKEEGEEVEKEELEEGEVTDDDDFGKTARMEPRALCKFFTKGQCTWGINCRFLHPGVSDKGNYSMFSTTVKPVAVPGSKPLSEMAPVWEDAMPPPPPVIPVEESPWEKAMREAKERLKKAHIRRETDEEFEEKKFNLGLGDLELEKEADYYARVPSPPRNDFDDLRVIIQEEEEEEEDRDRLRRPPPPPPNPYEDYDFKPTTGLVEIGRYEDPRRFRHRGHYDGGGYRGYRHRGDMRNRGSRYSPGRDRNRRDRSYTPRKSERRRSYSSGSSYSSSSSRSRSSSYSGSSSRSSSRSRTRSPSPRRRRGPAVRGGRGGRGGRFSPRGRLDRRSISPRPPISRRPRSPSASSRSSSRSRSQSRSRSVSRSKSRSRSRSISRSYSPRAPSRRLPPSSGHSKLSAQAAANQANLAAAAAAAISKKGVPLPKPAKTIAAGALPAEAPKAPVRLKLNAAKINLVAKPGKFVEDSSEEEEDIETLKGMASMRKLYKEYDLRLSYFDANAEYGNMQKDMSSISEKFKTQRLNQLSKNNAFLVANGLSNSSVMADEDEENLIGKVKKKSDKKFYDEDIIDGFSFLSFESHQDIEEAFKPFLKARIENQNHGIEPKKKLAKSRLLNRVPKASKKRVESTPGSPQDRQSAIDAHSDVSQPGSSYEEHNIDASESEDTCDNTSEFPGFQSDKNEMQPQINIFEVGPSSLPAALSPVAPLPNQEKPPSPLPGTTVTPEEFAEAINHHLETSQTTSSSISPSPTQCEPAAPKEGQLPPKSVTPSQVMPTPVQVTPPKVPLEPPRAHSSHGDQKYPSYTQSYVPPAMPSSGFSQLYRFPTFNNHQSYQEPFNNTGEKLNAKQPYPLNKGLPYFPDPSLYRHPEPAQQASSPLSLTVKPKTDLHNYTVQNLVKRERTSTDPKQEDKLKCESSKPDRLNRPNEPFRPFEAQEKSDYSDMHLSGSSSKSAESLQLKSEQAPSQKNNIQPSSVASLQQSSSANHQPSSHVFSHYRPYEMHRKESQKHNNYQIENLSESYRDKLLYGSDLPTYETDSAYSQKARNVQSTAEKKTELGSRFDSSFYYPGHQSEIPIPDYKFNPAFRQGSEINYSQNQKSSSTLKLETHNVHTSSAEPQNLSVDLSRNIAVPQTIAEPIVPSDPPWKPNYGISNEMPKTFYSPHSQ</sequence>
<feature type="region of interest" description="Disordered" evidence="5">
    <location>
        <begin position="277"/>
        <end position="507"/>
    </location>
</feature>
<keyword evidence="8" id="KW-1185">Reference proteome</keyword>
<feature type="region of interest" description="Disordered" evidence="5">
    <location>
        <begin position="934"/>
        <end position="1120"/>
    </location>
</feature>
<feature type="compositionally biased region" description="Low complexity" evidence="5">
    <location>
        <begin position="1049"/>
        <end position="1065"/>
    </location>
</feature>
<feature type="compositionally biased region" description="Low complexity" evidence="5">
    <location>
        <begin position="872"/>
        <end position="886"/>
    </location>
</feature>
<feature type="zinc finger region" description="C3H1-type" evidence="4">
    <location>
        <begin position="135"/>
        <end position="162"/>
    </location>
</feature>
<feature type="compositionally biased region" description="Basic and acidic residues" evidence="5">
    <location>
        <begin position="1101"/>
        <end position="1112"/>
    </location>
</feature>
<dbReference type="EMBL" id="JAVRJZ010000004">
    <property type="protein sequence ID" value="KAK2723845.1"/>
    <property type="molecule type" value="Genomic_DNA"/>
</dbReference>
<feature type="compositionally biased region" description="Acidic residues" evidence="5">
    <location>
        <begin position="98"/>
        <end position="128"/>
    </location>
</feature>
<feature type="compositionally biased region" description="Acidic residues" evidence="5">
    <location>
        <begin position="35"/>
        <end position="48"/>
    </location>
</feature>
<feature type="compositionally biased region" description="Low complexity" evidence="5">
    <location>
        <begin position="1077"/>
        <end position="1088"/>
    </location>
</feature>
<keyword evidence="3 4" id="KW-0862">Zinc</keyword>
<dbReference type="AlphaFoldDB" id="A0AA88I8J9"/>
<dbReference type="InterPro" id="IPR000571">
    <property type="entry name" value="Znf_CCCH"/>
</dbReference>
<evidence type="ECO:0000313" key="8">
    <source>
        <dbReference type="Proteomes" id="UP001187531"/>
    </source>
</evidence>
<proteinExistence type="predicted"/>
<dbReference type="GO" id="GO:0003723">
    <property type="term" value="F:RNA binding"/>
    <property type="evidence" value="ECO:0007669"/>
    <property type="project" value="TreeGrafter"/>
</dbReference>
<feature type="compositionally biased region" description="Polar residues" evidence="5">
    <location>
        <begin position="1066"/>
        <end position="1076"/>
    </location>
</feature>
<dbReference type="Pfam" id="PF18044">
    <property type="entry name" value="zf-CCCH_4"/>
    <property type="match status" value="1"/>
</dbReference>
<feature type="compositionally biased region" description="Low complexity" evidence="5">
    <location>
        <begin position="450"/>
        <end position="462"/>
    </location>
</feature>
<evidence type="ECO:0000256" key="4">
    <source>
        <dbReference type="PROSITE-ProRule" id="PRU00723"/>
    </source>
</evidence>
<organism evidence="7 8">
    <name type="scientific">Artemia franciscana</name>
    <name type="common">Brine shrimp</name>
    <name type="synonym">Artemia sanfranciscana</name>
    <dbReference type="NCBI Taxonomy" id="6661"/>
    <lineage>
        <taxon>Eukaryota</taxon>
        <taxon>Metazoa</taxon>
        <taxon>Ecdysozoa</taxon>
        <taxon>Arthropoda</taxon>
        <taxon>Crustacea</taxon>
        <taxon>Branchiopoda</taxon>
        <taxon>Anostraca</taxon>
        <taxon>Artemiidae</taxon>
        <taxon>Artemia</taxon>
    </lineage>
</organism>
<dbReference type="InterPro" id="IPR041367">
    <property type="entry name" value="Znf-CCCH_4"/>
</dbReference>
<dbReference type="PROSITE" id="PS50103">
    <property type="entry name" value="ZF_C3H1"/>
    <property type="match status" value="1"/>
</dbReference>
<feature type="compositionally biased region" description="Low complexity" evidence="5">
    <location>
        <begin position="842"/>
        <end position="856"/>
    </location>
</feature>
<feature type="compositionally biased region" description="Basic and acidic residues" evidence="5">
    <location>
        <begin position="1001"/>
        <end position="1028"/>
    </location>
</feature>
<feature type="region of interest" description="Disordered" evidence="5">
    <location>
        <begin position="1239"/>
        <end position="1269"/>
    </location>
</feature>
<feature type="compositionally biased region" description="Basic residues" evidence="5">
    <location>
        <begin position="399"/>
        <end position="414"/>
    </location>
</feature>
<dbReference type="SUPFAM" id="SSF90229">
    <property type="entry name" value="CCCH zinc finger"/>
    <property type="match status" value="1"/>
</dbReference>
<dbReference type="Proteomes" id="UP001187531">
    <property type="component" value="Unassembled WGS sequence"/>
</dbReference>
<dbReference type="PANTHER" id="PTHR46582">
    <property type="entry name" value="ZINC FINGER CCCH DOMAIN-CONTAINING PROTEIN 18"/>
    <property type="match status" value="1"/>
</dbReference>
<feature type="domain" description="C3H1-type" evidence="6">
    <location>
        <begin position="135"/>
        <end position="162"/>
    </location>
</feature>
<dbReference type="Gene3D" id="4.10.1000.10">
    <property type="entry name" value="Zinc finger, CCCH-type"/>
    <property type="match status" value="1"/>
</dbReference>
<keyword evidence="1 4" id="KW-0479">Metal-binding</keyword>
<evidence type="ECO:0000256" key="1">
    <source>
        <dbReference type="ARBA" id="ARBA00022723"/>
    </source>
</evidence>
<feature type="compositionally biased region" description="Polar residues" evidence="5">
    <location>
        <begin position="934"/>
        <end position="946"/>
    </location>
</feature>
<feature type="compositionally biased region" description="Low complexity" evidence="5">
    <location>
        <begin position="372"/>
        <end position="398"/>
    </location>
</feature>
<dbReference type="InterPro" id="IPR036855">
    <property type="entry name" value="Znf_CCCH_sf"/>
</dbReference>
<dbReference type="PANTHER" id="PTHR46582:SF1">
    <property type="entry name" value="ZINC FINGER CCCH DOMAIN-CONTAINING PROTEIN 18"/>
    <property type="match status" value="1"/>
</dbReference>
<feature type="region of interest" description="Disordered" evidence="5">
    <location>
        <begin position="26"/>
        <end position="131"/>
    </location>
</feature>
<keyword evidence="2 4" id="KW-0863">Zinc-finger</keyword>
<feature type="compositionally biased region" description="Basic residues" evidence="5">
    <location>
        <begin position="463"/>
        <end position="481"/>
    </location>
</feature>
<feature type="compositionally biased region" description="Low complexity" evidence="5">
    <location>
        <begin position="482"/>
        <end position="499"/>
    </location>
</feature>
<dbReference type="GO" id="GO:0071011">
    <property type="term" value="C:precatalytic spliceosome"/>
    <property type="evidence" value="ECO:0007669"/>
    <property type="project" value="TreeGrafter"/>
</dbReference>
<feature type="region of interest" description="Disordered" evidence="5">
    <location>
        <begin position="1198"/>
        <end position="1223"/>
    </location>
</feature>
<name>A0AA88I8J9_ARTSF</name>
<feature type="compositionally biased region" description="Gly residues" evidence="5">
    <location>
        <begin position="416"/>
        <end position="425"/>
    </location>
</feature>
<gene>
    <name evidence="7" type="ORF">QYM36_002259</name>
</gene>
<evidence type="ECO:0000259" key="6">
    <source>
        <dbReference type="PROSITE" id="PS50103"/>
    </source>
</evidence>
<evidence type="ECO:0000256" key="3">
    <source>
        <dbReference type="ARBA" id="ARBA00022833"/>
    </source>
</evidence>
<dbReference type="SMART" id="SM00356">
    <property type="entry name" value="ZnF_C3H1"/>
    <property type="match status" value="1"/>
</dbReference>
<feature type="compositionally biased region" description="Basic and acidic residues" evidence="5">
    <location>
        <begin position="1037"/>
        <end position="1046"/>
    </location>
</feature>
<reference evidence="7" key="1">
    <citation type="submission" date="2023-07" db="EMBL/GenBank/DDBJ databases">
        <title>Chromosome-level genome assembly of Artemia franciscana.</title>
        <authorList>
            <person name="Jo E."/>
        </authorList>
    </citation>
    <scope>NUCLEOTIDE SEQUENCE</scope>
    <source>
        <tissue evidence="7">Whole body</tissue>
    </source>
</reference>